<keyword evidence="2" id="KW-0472">Membrane</keyword>
<evidence type="ECO:0000256" key="2">
    <source>
        <dbReference type="SAM" id="Phobius"/>
    </source>
</evidence>
<feature type="compositionally biased region" description="Low complexity" evidence="1">
    <location>
        <begin position="340"/>
        <end position="353"/>
    </location>
</feature>
<dbReference type="Proteomes" id="UP000185725">
    <property type="component" value="Unassembled WGS sequence"/>
</dbReference>
<sequence length="437" mass="46316">MTQLCLNAITKLPKYNMGNVYVPDETWLVCTSGMNKKQIKVHSQSSIKNQNKYLATIDDRTGGNFVCSKMVIAGALIGAAVGALIFFTGGAAALALGSVMAIGATAGAATGLAAAISFPICAMTTLMYDWAPVHQNVEFENKKALIGSSTLDCLFGGKIIICFSEEYADAIVNKNRVDTLRDTVVIIGLSYFGGSLFQGVSQGVPALLTAVKAKNWIALIQAGSVVGANYTAGKTYDWLKDVTGMGNVINPESLGSTATSTYDYVSSPEGGLWGGASEIENVNTQITHTSVTQNTSINQNRTTIITPNGEVILPSTTVQQTTVGTQTIYSSTNPNASPRTTNINISSSSSSTTGYHSPSITEINNTTNNSNLNIQTNAMNQLKSTVGKGLIENVIKDIGDFVTFNLMANFGEEEIAQALLNHEVEAVKGINVRENEF</sequence>
<keyword evidence="5" id="KW-1185">Reference proteome</keyword>
<organism evidence="4 6">
    <name type="scientific">Chryseobacterium indoltheticum</name>
    <dbReference type="NCBI Taxonomy" id="254"/>
    <lineage>
        <taxon>Bacteria</taxon>
        <taxon>Pseudomonadati</taxon>
        <taxon>Bacteroidota</taxon>
        <taxon>Flavobacteriia</taxon>
        <taxon>Flavobacteriales</taxon>
        <taxon>Weeksellaceae</taxon>
        <taxon>Chryseobacterium group</taxon>
        <taxon>Chryseobacterium</taxon>
    </lineage>
</organism>
<evidence type="ECO:0000313" key="5">
    <source>
        <dbReference type="Proteomes" id="UP000185725"/>
    </source>
</evidence>
<dbReference type="InterPro" id="IPR025460">
    <property type="entry name" value="DUF4280"/>
</dbReference>
<keyword evidence="2" id="KW-0812">Transmembrane</keyword>
<dbReference type="Proteomes" id="UP000255231">
    <property type="component" value="Unassembled WGS sequence"/>
</dbReference>
<dbReference type="Pfam" id="PF14107">
    <property type="entry name" value="DUF4280"/>
    <property type="match status" value="1"/>
</dbReference>
<proteinExistence type="predicted"/>
<dbReference type="AlphaFoldDB" id="A0A381JTJ4"/>
<evidence type="ECO:0000313" key="4">
    <source>
        <dbReference type="EMBL" id="SUY54028.1"/>
    </source>
</evidence>
<name>A0A381JTJ4_9FLAO</name>
<keyword evidence="2" id="KW-1133">Transmembrane helix</keyword>
<evidence type="ECO:0000313" key="3">
    <source>
        <dbReference type="EMBL" id="SIR33018.1"/>
    </source>
</evidence>
<dbReference type="EMBL" id="FTMF01000018">
    <property type="protein sequence ID" value="SIR33018.1"/>
    <property type="molecule type" value="Genomic_DNA"/>
</dbReference>
<reference evidence="4 6" key="2">
    <citation type="submission" date="2018-06" db="EMBL/GenBank/DDBJ databases">
        <authorList>
            <consortium name="Pathogen Informatics"/>
            <person name="Doyle S."/>
        </authorList>
    </citation>
    <scope>NUCLEOTIDE SEQUENCE [LARGE SCALE GENOMIC DNA]</scope>
    <source>
        <strain evidence="4 6">NCTC13560</strain>
    </source>
</reference>
<gene>
    <name evidence="4" type="ORF">NCTC13560_03993</name>
    <name evidence="3" type="ORF">SAMN05421682_11835</name>
</gene>
<dbReference type="KEGG" id="cil:EG358_16695"/>
<feature type="region of interest" description="Disordered" evidence="1">
    <location>
        <begin position="328"/>
        <end position="358"/>
    </location>
</feature>
<accession>A0A381JTJ4</accession>
<evidence type="ECO:0000256" key="1">
    <source>
        <dbReference type="SAM" id="MobiDB-lite"/>
    </source>
</evidence>
<reference evidence="3 5" key="1">
    <citation type="submission" date="2017-01" db="EMBL/GenBank/DDBJ databases">
        <authorList>
            <person name="Varghese N."/>
            <person name="Submissions S."/>
        </authorList>
    </citation>
    <scope>NUCLEOTIDE SEQUENCE [LARGE SCALE GENOMIC DNA]</scope>
    <source>
        <strain evidence="3 5">ATCC 27950</strain>
    </source>
</reference>
<feature type="transmembrane region" description="Helical" evidence="2">
    <location>
        <begin position="70"/>
        <end position="94"/>
    </location>
</feature>
<evidence type="ECO:0000313" key="6">
    <source>
        <dbReference type="Proteomes" id="UP000255231"/>
    </source>
</evidence>
<dbReference type="EMBL" id="UFVS01000003">
    <property type="protein sequence ID" value="SUY54028.1"/>
    <property type="molecule type" value="Genomic_DNA"/>
</dbReference>
<feature type="compositionally biased region" description="Polar residues" evidence="1">
    <location>
        <begin position="328"/>
        <end position="339"/>
    </location>
</feature>
<feature type="transmembrane region" description="Helical" evidence="2">
    <location>
        <begin position="100"/>
        <end position="122"/>
    </location>
</feature>
<evidence type="ECO:0008006" key="7">
    <source>
        <dbReference type="Google" id="ProtNLM"/>
    </source>
</evidence>
<protein>
    <recommendedName>
        <fullName evidence="7">DUF4280 domain-containing protein</fullName>
    </recommendedName>
</protein>